<gene>
    <name evidence="1" type="ORF">RF11_00187</name>
</gene>
<name>A0A0C2N8Z2_THEKT</name>
<dbReference type="Proteomes" id="UP000031668">
    <property type="component" value="Unassembled WGS sequence"/>
</dbReference>
<organism evidence="1 2">
    <name type="scientific">Thelohanellus kitauei</name>
    <name type="common">Myxosporean</name>
    <dbReference type="NCBI Taxonomy" id="669202"/>
    <lineage>
        <taxon>Eukaryota</taxon>
        <taxon>Metazoa</taxon>
        <taxon>Cnidaria</taxon>
        <taxon>Myxozoa</taxon>
        <taxon>Myxosporea</taxon>
        <taxon>Bivalvulida</taxon>
        <taxon>Platysporina</taxon>
        <taxon>Myxobolidae</taxon>
        <taxon>Thelohanellus</taxon>
    </lineage>
</organism>
<proteinExistence type="predicted"/>
<keyword evidence="2" id="KW-1185">Reference proteome</keyword>
<evidence type="ECO:0000313" key="1">
    <source>
        <dbReference type="EMBL" id="KII70402.1"/>
    </source>
</evidence>
<dbReference type="EMBL" id="JWZT01002083">
    <property type="protein sequence ID" value="KII70402.1"/>
    <property type="molecule type" value="Genomic_DNA"/>
</dbReference>
<reference evidence="1 2" key="1">
    <citation type="journal article" date="2014" name="Genome Biol. Evol.">
        <title>The genome of the myxosporean Thelohanellus kitauei shows adaptations to nutrient acquisition within its fish host.</title>
        <authorList>
            <person name="Yang Y."/>
            <person name="Xiong J."/>
            <person name="Zhou Z."/>
            <person name="Huo F."/>
            <person name="Miao W."/>
            <person name="Ran C."/>
            <person name="Liu Y."/>
            <person name="Zhang J."/>
            <person name="Feng J."/>
            <person name="Wang M."/>
            <person name="Wang M."/>
            <person name="Wang L."/>
            <person name="Yao B."/>
        </authorList>
    </citation>
    <scope>NUCLEOTIDE SEQUENCE [LARGE SCALE GENOMIC DNA]</scope>
    <source>
        <strain evidence="1">Wuqing</strain>
    </source>
</reference>
<accession>A0A0C2N8Z2</accession>
<sequence>MYLLRKVLLRNVFGNNFVRSRVLRRNVLLRNVMESSKQHISEYVGVGEVADVRGVADFLRLSCYTKFAEKPTRSPSLGSWSRPYGEFLRSPFSRTSKGICTHDIRFKSNDDSSQVGKGSRL</sequence>
<protein>
    <submittedName>
        <fullName evidence="1">Uncharacterized protein</fullName>
    </submittedName>
</protein>
<comment type="caution">
    <text evidence="1">The sequence shown here is derived from an EMBL/GenBank/DDBJ whole genome shotgun (WGS) entry which is preliminary data.</text>
</comment>
<evidence type="ECO:0000313" key="2">
    <source>
        <dbReference type="Proteomes" id="UP000031668"/>
    </source>
</evidence>
<dbReference type="AlphaFoldDB" id="A0A0C2N8Z2"/>